<protein>
    <submittedName>
        <fullName evidence="2">Uncharacterized protein</fullName>
    </submittedName>
</protein>
<gene>
    <name evidence="2" type="ORF">TSAR_005032</name>
</gene>
<feature type="non-terminal residue" evidence="2">
    <location>
        <position position="85"/>
    </location>
</feature>
<dbReference type="AlphaFoldDB" id="A0A232FKD8"/>
<sequence length="85" mass="8795">MTSETSSAADSPALLHRPLLTTYSDSAALGAYSSRAGCSAGLDATTTGSPRRTTTATSSTTSPPTARFSPPSVRFHTLDMDQKTL</sequence>
<evidence type="ECO:0000256" key="1">
    <source>
        <dbReference type="SAM" id="MobiDB-lite"/>
    </source>
</evidence>
<proteinExistence type="predicted"/>
<dbReference type="Proteomes" id="UP000215335">
    <property type="component" value="Unassembled WGS sequence"/>
</dbReference>
<evidence type="ECO:0000313" key="2">
    <source>
        <dbReference type="EMBL" id="OXU31122.1"/>
    </source>
</evidence>
<name>A0A232FKD8_9HYME</name>
<comment type="caution">
    <text evidence="2">The sequence shown here is derived from an EMBL/GenBank/DDBJ whole genome shotgun (WGS) entry which is preliminary data.</text>
</comment>
<evidence type="ECO:0000313" key="3">
    <source>
        <dbReference type="Proteomes" id="UP000215335"/>
    </source>
</evidence>
<reference evidence="2 3" key="1">
    <citation type="journal article" date="2017" name="Curr. Biol.">
        <title>The Evolution of Venom by Co-option of Single-Copy Genes.</title>
        <authorList>
            <person name="Martinson E.O."/>
            <person name="Mrinalini"/>
            <person name="Kelkar Y.D."/>
            <person name="Chang C.H."/>
            <person name="Werren J.H."/>
        </authorList>
    </citation>
    <scope>NUCLEOTIDE SEQUENCE [LARGE SCALE GENOMIC DNA]</scope>
    <source>
        <strain evidence="2 3">Alberta</strain>
        <tissue evidence="2">Whole body</tissue>
    </source>
</reference>
<accession>A0A232FKD8</accession>
<keyword evidence="3" id="KW-1185">Reference proteome</keyword>
<organism evidence="2 3">
    <name type="scientific">Trichomalopsis sarcophagae</name>
    <dbReference type="NCBI Taxonomy" id="543379"/>
    <lineage>
        <taxon>Eukaryota</taxon>
        <taxon>Metazoa</taxon>
        <taxon>Ecdysozoa</taxon>
        <taxon>Arthropoda</taxon>
        <taxon>Hexapoda</taxon>
        <taxon>Insecta</taxon>
        <taxon>Pterygota</taxon>
        <taxon>Neoptera</taxon>
        <taxon>Endopterygota</taxon>
        <taxon>Hymenoptera</taxon>
        <taxon>Apocrita</taxon>
        <taxon>Proctotrupomorpha</taxon>
        <taxon>Chalcidoidea</taxon>
        <taxon>Pteromalidae</taxon>
        <taxon>Pteromalinae</taxon>
        <taxon>Trichomalopsis</taxon>
    </lineage>
</organism>
<dbReference type="OrthoDB" id="10682613at2759"/>
<feature type="region of interest" description="Disordered" evidence="1">
    <location>
        <begin position="39"/>
        <end position="85"/>
    </location>
</feature>
<dbReference type="EMBL" id="NNAY01000087">
    <property type="protein sequence ID" value="OXU31122.1"/>
    <property type="molecule type" value="Genomic_DNA"/>
</dbReference>
<feature type="compositionally biased region" description="Basic and acidic residues" evidence="1">
    <location>
        <begin position="76"/>
        <end position="85"/>
    </location>
</feature>
<feature type="compositionally biased region" description="Low complexity" evidence="1">
    <location>
        <begin position="44"/>
        <end position="72"/>
    </location>
</feature>